<organism evidence="2 3">
    <name type="scientific">Conservatibacter flavescens</name>
    <dbReference type="NCBI Taxonomy" id="28161"/>
    <lineage>
        <taxon>Bacteria</taxon>
        <taxon>Pseudomonadati</taxon>
        <taxon>Pseudomonadota</taxon>
        <taxon>Gammaproteobacteria</taxon>
        <taxon>Pasteurellales</taxon>
        <taxon>Pasteurellaceae</taxon>
        <taxon>Conservatibacter</taxon>
    </lineage>
</organism>
<sequence>MMDSLYQFTNKGSLRTLSLILAVVLTGCFFFNINEFATQLRTVNPLIVLLIVWSNGILWIHGIGFTFRFLLWQILFHPVIGWIVGTISLIWGLLM</sequence>
<evidence type="ECO:0000313" key="2">
    <source>
        <dbReference type="EMBL" id="PJG84617.1"/>
    </source>
</evidence>
<feature type="transmembrane region" description="Helical" evidence="1">
    <location>
        <begin position="70"/>
        <end position="94"/>
    </location>
</feature>
<keyword evidence="1" id="KW-1133">Transmembrane helix</keyword>
<dbReference type="Proteomes" id="UP000229329">
    <property type="component" value="Unassembled WGS sequence"/>
</dbReference>
<keyword evidence="1" id="KW-0812">Transmembrane</keyword>
<proteinExistence type="predicted"/>
<evidence type="ECO:0000313" key="3">
    <source>
        <dbReference type="Proteomes" id="UP000229329"/>
    </source>
</evidence>
<dbReference type="RefSeq" id="WP_100289445.1">
    <property type="nucleotide sequence ID" value="NZ_PHHA01000026.1"/>
</dbReference>
<dbReference type="AlphaFoldDB" id="A0A2M8S0E8"/>
<protein>
    <submittedName>
        <fullName evidence="2">Cyd operon protein YbgE</fullName>
    </submittedName>
</protein>
<dbReference type="Pfam" id="PF09600">
    <property type="entry name" value="Cyd_oper_YbgE"/>
    <property type="match status" value="1"/>
</dbReference>
<feature type="transmembrane region" description="Helical" evidence="1">
    <location>
        <begin position="12"/>
        <end position="31"/>
    </location>
</feature>
<comment type="caution">
    <text evidence="2">The sequence shown here is derived from an EMBL/GenBank/DDBJ whole genome shotgun (WGS) entry which is preliminary data.</text>
</comment>
<keyword evidence="1" id="KW-0472">Membrane</keyword>
<feature type="transmembrane region" description="Helical" evidence="1">
    <location>
        <begin position="43"/>
        <end position="64"/>
    </location>
</feature>
<accession>A0A2M8S0E8</accession>
<evidence type="ECO:0000256" key="1">
    <source>
        <dbReference type="SAM" id="Phobius"/>
    </source>
</evidence>
<dbReference type="InterPro" id="IPR011846">
    <property type="entry name" value="Cyd_oper_YbgE"/>
</dbReference>
<gene>
    <name evidence="2" type="ORF">CVP05_10100</name>
</gene>
<dbReference type="EMBL" id="PHHA01000026">
    <property type="protein sequence ID" value="PJG84617.1"/>
    <property type="molecule type" value="Genomic_DNA"/>
</dbReference>
<name>A0A2M8S0E8_9PAST</name>
<keyword evidence="3" id="KW-1185">Reference proteome</keyword>
<dbReference type="OrthoDB" id="5681350at2"/>
<dbReference type="NCBIfam" id="TIGR02112">
    <property type="entry name" value="cyd_oper_ybgE"/>
    <property type="match status" value="1"/>
</dbReference>
<reference evidence="2 3" key="1">
    <citation type="submission" date="2017-11" db="EMBL/GenBank/DDBJ databases">
        <title>Reclassification of Bisgaard taxon 7 as Conservatibacter flavescens gen. nov., sp. nov.</title>
        <authorList>
            <person name="Christensen H."/>
        </authorList>
    </citation>
    <scope>NUCLEOTIDE SEQUENCE [LARGE SCALE GENOMIC DNA]</scope>
    <source>
        <strain evidence="2 3">7_4</strain>
    </source>
</reference>